<dbReference type="GO" id="GO:0046872">
    <property type="term" value="F:metal ion binding"/>
    <property type="evidence" value="ECO:0007669"/>
    <property type="project" value="UniProtKB-KW"/>
</dbReference>
<feature type="binding site" evidence="10">
    <location>
        <begin position="236"/>
        <end position="244"/>
    </location>
    <ligand>
        <name>ATP</name>
        <dbReference type="ChEBI" id="CHEBI:30616"/>
    </ligand>
</feature>
<feature type="binding site" evidence="10">
    <location>
        <position position="220"/>
    </location>
    <ligand>
        <name>ATP</name>
        <dbReference type="ChEBI" id="CHEBI:30616"/>
    </ligand>
</feature>
<evidence type="ECO:0000256" key="2">
    <source>
        <dbReference type="ARBA" id="ARBA00006052"/>
    </source>
</evidence>
<name>A0A932GNX0_UNCTE</name>
<feature type="binding site" evidence="10">
    <location>
        <position position="201"/>
    </location>
    <ligand>
        <name>substrate</name>
    </ligand>
</feature>
<reference evidence="11" key="1">
    <citation type="submission" date="2020-07" db="EMBL/GenBank/DDBJ databases">
        <title>Huge and variable diversity of episymbiotic CPR bacteria and DPANN archaea in groundwater ecosystems.</title>
        <authorList>
            <person name="He C.Y."/>
            <person name="Keren R."/>
            <person name="Whittaker M."/>
            <person name="Farag I.F."/>
            <person name="Doudna J."/>
            <person name="Cate J.H.D."/>
            <person name="Banfield J.F."/>
        </authorList>
    </citation>
    <scope>NUCLEOTIDE SEQUENCE</scope>
    <source>
        <strain evidence="11">NC_groundwater_717_Ag_S-0.2um_59_8</strain>
    </source>
</reference>
<comment type="caution">
    <text evidence="11">The sequence shown here is derived from an EMBL/GenBank/DDBJ whole genome shotgun (WGS) entry which is preliminary data.</text>
</comment>
<dbReference type="InterPro" id="IPR015994">
    <property type="entry name" value="PEPCK_ATP_CS"/>
</dbReference>
<evidence type="ECO:0000256" key="6">
    <source>
        <dbReference type="ARBA" id="ARBA00022793"/>
    </source>
</evidence>
<dbReference type="PROSITE" id="PS00532">
    <property type="entry name" value="PEPCK_ATP"/>
    <property type="match status" value="1"/>
</dbReference>
<dbReference type="SUPFAM" id="SSF53795">
    <property type="entry name" value="PEP carboxykinase-like"/>
    <property type="match status" value="1"/>
</dbReference>
<gene>
    <name evidence="10" type="primary">pckA</name>
    <name evidence="11" type="ORF">HYY65_05150</name>
</gene>
<feature type="binding site" evidence="10">
    <location>
        <position position="220"/>
    </location>
    <ligand>
        <name>Mn(2+)</name>
        <dbReference type="ChEBI" id="CHEBI:29035"/>
    </ligand>
</feature>
<dbReference type="InterPro" id="IPR008210">
    <property type="entry name" value="PEP_carboxykinase_N"/>
</dbReference>
<dbReference type="PANTHER" id="PTHR30031:SF0">
    <property type="entry name" value="PHOSPHOENOLPYRUVATE CARBOXYKINASE (ATP)"/>
    <property type="match status" value="1"/>
</dbReference>
<dbReference type="CDD" id="cd00484">
    <property type="entry name" value="PEPCK_ATP"/>
    <property type="match status" value="1"/>
</dbReference>
<dbReference type="NCBIfam" id="NF006822">
    <property type="entry name" value="PRK09344.1-4"/>
    <property type="match status" value="1"/>
</dbReference>
<dbReference type="GO" id="GO:0005524">
    <property type="term" value="F:ATP binding"/>
    <property type="evidence" value="ECO:0007669"/>
    <property type="project" value="UniProtKB-UniRule"/>
</dbReference>
<keyword evidence="10" id="KW-0479">Metal-binding</keyword>
<protein>
    <recommendedName>
        <fullName evidence="3 10">Phosphoenolpyruvate carboxykinase (ATP)</fullName>
        <shortName evidence="10">PCK</shortName>
        <shortName evidence="10">PEP carboxykinase</shortName>
        <shortName evidence="10">PEPCK</shortName>
        <ecNumber evidence="3 10">4.1.1.49</ecNumber>
    </recommendedName>
</protein>
<dbReference type="PANTHER" id="PTHR30031">
    <property type="entry name" value="PHOSPHOENOLPYRUVATE CARBOXYKINASE ATP"/>
    <property type="match status" value="1"/>
</dbReference>
<keyword evidence="10" id="KW-0464">Manganese</keyword>
<keyword evidence="5 10" id="KW-0547">Nucleotide-binding</keyword>
<dbReference type="GO" id="GO:0005829">
    <property type="term" value="C:cytosol"/>
    <property type="evidence" value="ECO:0007669"/>
    <property type="project" value="TreeGrafter"/>
</dbReference>
<evidence type="ECO:0000313" key="11">
    <source>
        <dbReference type="EMBL" id="MBI3014444.1"/>
    </source>
</evidence>
<dbReference type="GO" id="GO:0006094">
    <property type="term" value="P:gluconeogenesis"/>
    <property type="evidence" value="ECO:0007669"/>
    <property type="project" value="UniProtKB-UniRule"/>
</dbReference>
<proteinExistence type="inferred from homology"/>
<dbReference type="InterPro" id="IPR013035">
    <property type="entry name" value="PEP_carboxykinase_C"/>
</dbReference>
<dbReference type="AlphaFoldDB" id="A0A932GNX0"/>
<feature type="binding site" evidence="10">
    <location>
        <position position="323"/>
    </location>
    <ligand>
        <name>substrate</name>
    </ligand>
</feature>
<comment type="pathway">
    <text evidence="1 10">Carbohydrate biosynthesis; gluconeogenesis.</text>
</comment>
<comment type="subcellular location">
    <subcellularLocation>
        <location evidence="10">Cytoplasm</location>
    </subcellularLocation>
</comment>
<feature type="binding site" evidence="10">
    <location>
        <position position="201"/>
    </location>
    <ligand>
        <name>ATP</name>
        <dbReference type="ChEBI" id="CHEBI:30616"/>
    </ligand>
</feature>
<comment type="catalytic activity">
    <reaction evidence="9 10">
        <text>oxaloacetate + ATP = phosphoenolpyruvate + ADP + CO2</text>
        <dbReference type="Rhea" id="RHEA:18617"/>
        <dbReference type="ChEBI" id="CHEBI:16452"/>
        <dbReference type="ChEBI" id="CHEBI:16526"/>
        <dbReference type="ChEBI" id="CHEBI:30616"/>
        <dbReference type="ChEBI" id="CHEBI:58702"/>
        <dbReference type="ChEBI" id="CHEBI:456216"/>
        <dbReference type="EC" id="4.1.1.49"/>
    </reaction>
</comment>
<evidence type="ECO:0000256" key="4">
    <source>
        <dbReference type="ARBA" id="ARBA00022432"/>
    </source>
</evidence>
<dbReference type="EC" id="4.1.1.49" evidence="3 10"/>
<dbReference type="Pfam" id="PF01293">
    <property type="entry name" value="PEPCK_ATP"/>
    <property type="match status" value="1"/>
</dbReference>
<feature type="binding site" evidence="10">
    <location>
        <position position="201"/>
    </location>
    <ligand>
        <name>Mn(2+)</name>
        <dbReference type="ChEBI" id="CHEBI:29035"/>
    </ligand>
</feature>
<dbReference type="NCBIfam" id="NF006820">
    <property type="entry name" value="PRK09344.1-2"/>
    <property type="match status" value="1"/>
</dbReference>
<sequence>MEAVADREGHSLDRHGIKNVSNVYWNLSTPALYEQIVRRREGILAHLGPIVVRTGHHTGRSPRDKFIVDEPTSREHIWWGNVNRPFERSRFDALYHRLLAYLQGKDVFVQDCYAGADERYRVPIRIITETAWHSLFARTLLLKPEREELAAFEPEFTIMNTPRFHAFPEVDGTNSEVFIIVNFEKKLVIIGGTSYAGEIKKSAFTILNYVYPQQGVFSMHCSANVGAAGDVAIFFGLSGTGKTTLSADPRRALIGDDEHGWSDRGVFNFEGGCYAKVIHLSKESEPEIYQCTRRFGTVLENVAIDAVTRHLNLDDDSLTENTRAAYPITHLENIVHSGTGDHPKNIIMLTCDAFGVMPPIARLTPEQAMYHFLSGYTARVAGTEKGLGKEPEATFSTCFGAPFLVLRPSVYANLLRENIAKHEVNCWLVNTGWTGGSVGEGSRIKIAYTRAIVNAALEGKLENVRYETDPVMGLKVPVECPDVPSELLKPRDTWRDGRAYDAKANELAARFEENFSQYQGDVSEEVRAAGPRVLAVP</sequence>
<dbReference type="Proteomes" id="UP000741360">
    <property type="component" value="Unassembled WGS sequence"/>
</dbReference>
<feature type="binding site" evidence="10">
    <location>
        <position position="257"/>
    </location>
    <ligand>
        <name>Mn(2+)</name>
        <dbReference type="ChEBI" id="CHEBI:29035"/>
    </ligand>
</feature>
<dbReference type="SUPFAM" id="SSF68923">
    <property type="entry name" value="PEP carboxykinase N-terminal domain"/>
    <property type="match status" value="1"/>
</dbReference>
<feature type="binding site" evidence="10">
    <location>
        <position position="60"/>
    </location>
    <ligand>
        <name>substrate</name>
    </ligand>
</feature>
<dbReference type="EMBL" id="JACPSX010000094">
    <property type="protein sequence ID" value="MBI3014444.1"/>
    <property type="molecule type" value="Genomic_DNA"/>
</dbReference>
<feature type="binding site" evidence="10">
    <location>
        <begin position="443"/>
        <end position="444"/>
    </location>
    <ligand>
        <name>ATP</name>
        <dbReference type="ChEBI" id="CHEBI:30616"/>
    </ligand>
</feature>
<evidence type="ECO:0000256" key="10">
    <source>
        <dbReference type="HAMAP-Rule" id="MF_00453"/>
    </source>
</evidence>
<organism evidence="11 12">
    <name type="scientific">Tectimicrobiota bacterium</name>
    <dbReference type="NCBI Taxonomy" id="2528274"/>
    <lineage>
        <taxon>Bacteria</taxon>
        <taxon>Pseudomonadati</taxon>
        <taxon>Nitrospinota/Tectimicrobiota group</taxon>
        <taxon>Candidatus Tectimicrobiota</taxon>
    </lineage>
</organism>
<dbReference type="NCBIfam" id="TIGR00224">
    <property type="entry name" value="pckA"/>
    <property type="match status" value="1"/>
</dbReference>
<dbReference type="NCBIfam" id="NF006821">
    <property type="entry name" value="PRK09344.1-3"/>
    <property type="match status" value="1"/>
</dbReference>
<keyword evidence="8 10" id="KW-0456">Lyase</keyword>
<comment type="similarity">
    <text evidence="2 10">Belongs to the phosphoenolpyruvate carboxykinase (ATP) family.</text>
</comment>
<evidence type="ECO:0000256" key="7">
    <source>
        <dbReference type="ARBA" id="ARBA00022840"/>
    </source>
</evidence>
<dbReference type="Gene3D" id="3.90.228.20">
    <property type="match status" value="1"/>
</dbReference>
<evidence type="ECO:0000256" key="8">
    <source>
        <dbReference type="ARBA" id="ARBA00023239"/>
    </source>
</evidence>
<keyword evidence="6 10" id="KW-0210">Decarboxylase</keyword>
<comment type="function">
    <text evidence="10">Involved in the gluconeogenesis. Catalyzes the conversion of oxaloacetate (OAA) to phosphoenolpyruvate (PEP) through direct phosphoryl transfer between the nucleoside triphosphate and OAA.</text>
</comment>
<keyword evidence="7 10" id="KW-0067">ATP-binding</keyword>
<comment type="cofactor">
    <cofactor evidence="10">
        <name>Mn(2+)</name>
        <dbReference type="ChEBI" id="CHEBI:29035"/>
    </cofactor>
    <text evidence="10">Binds 1 Mn(2+) ion per subunit.</text>
</comment>
<feature type="binding site" evidence="10">
    <location>
        <position position="285"/>
    </location>
    <ligand>
        <name>ATP</name>
        <dbReference type="ChEBI" id="CHEBI:30616"/>
    </ligand>
</feature>
<accession>A0A932GNX0</accession>
<keyword evidence="4 10" id="KW-0312">Gluconeogenesis</keyword>
<evidence type="ECO:0000256" key="3">
    <source>
        <dbReference type="ARBA" id="ARBA00012363"/>
    </source>
</evidence>
<evidence type="ECO:0000313" key="12">
    <source>
        <dbReference type="Proteomes" id="UP000741360"/>
    </source>
</evidence>
<dbReference type="GO" id="GO:0004612">
    <property type="term" value="F:phosphoenolpyruvate carboxykinase (ATP) activity"/>
    <property type="evidence" value="ECO:0007669"/>
    <property type="project" value="UniProtKB-UniRule"/>
</dbReference>
<dbReference type="PIRSF" id="PIRSF006294">
    <property type="entry name" value="PEP_crbxkin"/>
    <property type="match status" value="1"/>
</dbReference>
<dbReference type="HAMAP" id="MF_00453">
    <property type="entry name" value="PEPCK_ATP"/>
    <property type="match status" value="1"/>
</dbReference>
<dbReference type="Gene3D" id="3.40.449.10">
    <property type="entry name" value="Phosphoenolpyruvate Carboxykinase, domain 1"/>
    <property type="match status" value="1"/>
</dbReference>
<dbReference type="Gene3D" id="2.170.8.10">
    <property type="entry name" value="Phosphoenolpyruvate Carboxykinase, domain 2"/>
    <property type="match status" value="1"/>
</dbReference>
<evidence type="ECO:0000256" key="5">
    <source>
        <dbReference type="ARBA" id="ARBA00022741"/>
    </source>
</evidence>
<feature type="binding site" evidence="10">
    <location>
        <position position="323"/>
    </location>
    <ligand>
        <name>ATP</name>
        <dbReference type="ChEBI" id="CHEBI:30616"/>
    </ligand>
</feature>
<feature type="binding site" evidence="10">
    <location>
        <position position="195"/>
    </location>
    <ligand>
        <name>substrate</name>
    </ligand>
</feature>
<evidence type="ECO:0000256" key="1">
    <source>
        <dbReference type="ARBA" id="ARBA00004742"/>
    </source>
</evidence>
<dbReference type="InterPro" id="IPR001272">
    <property type="entry name" value="PEP_carboxykinase_ATP"/>
</dbReference>
<feature type="binding site" evidence="10">
    <location>
        <position position="449"/>
    </location>
    <ligand>
        <name>ATP</name>
        <dbReference type="ChEBI" id="CHEBI:30616"/>
    </ligand>
</feature>
<evidence type="ECO:0000256" key="9">
    <source>
        <dbReference type="ARBA" id="ARBA00047371"/>
    </source>
</evidence>
<keyword evidence="10" id="KW-0963">Cytoplasm</keyword>